<evidence type="ECO:0000313" key="2">
    <source>
        <dbReference type="EMBL" id="CAF3317358.1"/>
    </source>
</evidence>
<evidence type="ECO:0000313" key="5">
    <source>
        <dbReference type="Proteomes" id="UP000663873"/>
    </source>
</evidence>
<proteinExistence type="inferred from homology"/>
<dbReference type="Proteomes" id="UP000663873">
    <property type="component" value="Unassembled WGS sequence"/>
</dbReference>
<dbReference type="InterPro" id="IPR006461">
    <property type="entry name" value="PLAC_motif_containing"/>
</dbReference>
<evidence type="ECO:0000313" key="4">
    <source>
        <dbReference type="Proteomes" id="UP000663825"/>
    </source>
</evidence>
<evidence type="ECO:0000313" key="3">
    <source>
        <dbReference type="EMBL" id="CAF4485512.1"/>
    </source>
</evidence>
<keyword evidence="5" id="KW-1185">Reference proteome</keyword>
<reference evidence="2" key="1">
    <citation type="submission" date="2021-02" db="EMBL/GenBank/DDBJ databases">
        <authorList>
            <person name="Nowell W R."/>
        </authorList>
    </citation>
    <scope>NUCLEOTIDE SEQUENCE</scope>
</reference>
<dbReference type="Pfam" id="PF04749">
    <property type="entry name" value="PLAC8"/>
    <property type="match status" value="1"/>
</dbReference>
<dbReference type="PANTHER" id="PTHR15907">
    <property type="entry name" value="DUF614 FAMILY PROTEIN-RELATED"/>
    <property type="match status" value="1"/>
</dbReference>
<organism evidence="2 4">
    <name type="scientific">Rotaria socialis</name>
    <dbReference type="NCBI Taxonomy" id="392032"/>
    <lineage>
        <taxon>Eukaryota</taxon>
        <taxon>Metazoa</taxon>
        <taxon>Spiralia</taxon>
        <taxon>Gnathifera</taxon>
        <taxon>Rotifera</taxon>
        <taxon>Eurotatoria</taxon>
        <taxon>Bdelloidea</taxon>
        <taxon>Philodinida</taxon>
        <taxon>Philodinidae</taxon>
        <taxon>Rotaria</taxon>
    </lineage>
</organism>
<evidence type="ECO:0000256" key="1">
    <source>
        <dbReference type="ARBA" id="ARBA00009024"/>
    </source>
</evidence>
<dbReference type="AlphaFoldDB" id="A0A817T5T6"/>
<dbReference type="OrthoDB" id="1045822at2759"/>
<name>A0A817T5T6_9BILA</name>
<dbReference type="EMBL" id="CAJOBP010006114">
    <property type="protein sequence ID" value="CAF4485512.1"/>
    <property type="molecule type" value="Genomic_DNA"/>
</dbReference>
<comment type="caution">
    <text evidence="2">The sequence shown here is derived from an EMBL/GenBank/DDBJ whole genome shotgun (WGS) entry which is preliminary data.</text>
</comment>
<accession>A0A817T5T6</accession>
<dbReference type="EMBL" id="CAJNXB010003493">
    <property type="protein sequence ID" value="CAF3317358.1"/>
    <property type="molecule type" value="Genomic_DNA"/>
</dbReference>
<protein>
    <submittedName>
        <fullName evidence="2">Uncharacterized protein</fullName>
    </submittedName>
</protein>
<sequence length="161" mass="17970">MSRGYPSMPVIVEQPAFQHGDPFKSMNNEWNVGLFNCCDNVSQCCYAYWCWCCFVNSLANTIGESTCSCLCVPYSLAMYRMKVRSVYRISGDSCKDHCATSCCPVCCSCLCVPYSLAMYRMKVRSVYRISGDSCKDHCATSCCPVCVGLQMRNELGHHGIS</sequence>
<comment type="similarity">
    <text evidence="1">Belongs to the cornifelin family.</text>
</comment>
<gene>
    <name evidence="2" type="ORF">TIS948_LOCUS19858</name>
    <name evidence="3" type="ORF">UJA718_LOCUS25257</name>
</gene>
<dbReference type="Proteomes" id="UP000663825">
    <property type="component" value="Unassembled WGS sequence"/>
</dbReference>